<feature type="region of interest" description="Disordered" evidence="7">
    <location>
        <begin position="321"/>
        <end position="386"/>
    </location>
</feature>
<feature type="compositionally biased region" description="Polar residues" evidence="7">
    <location>
        <begin position="323"/>
        <end position="347"/>
    </location>
</feature>
<dbReference type="EMBL" id="KB446538">
    <property type="protein sequence ID" value="EME44857.1"/>
    <property type="molecule type" value="Genomic_DNA"/>
</dbReference>
<evidence type="ECO:0000256" key="1">
    <source>
        <dbReference type="ARBA" id="ARBA00000085"/>
    </source>
</evidence>
<name>N1PN80_DOTSN</name>
<evidence type="ECO:0000256" key="6">
    <source>
        <dbReference type="PROSITE-ProRule" id="PRU00169"/>
    </source>
</evidence>
<feature type="region of interest" description="Disordered" evidence="7">
    <location>
        <begin position="420"/>
        <end position="443"/>
    </location>
</feature>
<dbReference type="Gene3D" id="1.10.287.130">
    <property type="match status" value="1"/>
</dbReference>
<keyword evidence="3 6" id="KW-0597">Phosphoprotein</keyword>
<dbReference type="InterPro" id="IPR004358">
    <property type="entry name" value="Sig_transdc_His_kin-like_C"/>
</dbReference>
<feature type="compositionally biased region" description="Basic and acidic residues" evidence="7">
    <location>
        <begin position="375"/>
        <end position="384"/>
    </location>
</feature>
<dbReference type="Gene3D" id="3.30.565.10">
    <property type="entry name" value="Histidine kinase-like ATPase, C-terminal domain"/>
    <property type="match status" value="1"/>
</dbReference>
<comment type="catalytic activity">
    <reaction evidence="1">
        <text>ATP + protein L-histidine = ADP + protein N-phospho-L-histidine.</text>
        <dbReference type="EC" id="2.7.13.3"/>
    </reaction>
</comment>
<reference evidence="11" key="1">
    <citation type="journal article" date="2012" name="PLoS Genet.">
        <title>The genomes of the fungal plant pathogens Cladosporium fulvum and Dothistroma septosporum reveal adaptation to different hosts and lifestyles but also signatures of common ancestry.</title>
        <authorList>
            <person name="de Wit P.J.G.M."/>
            <person name="van der Burgt A."/>
            <person name="Oekmen B."/>
            <person name="Stergiopoulos I."/>
            <person name="Abd-Elsalam K.A."/>
            <person name="Aerts A.L."/>
            <person name="Bahkali A.H."/>
            <person name="Beenen H.G."/>
            <person name="Chettri P."/>
            <person name="Cox M.P."/>
            <person name="Datema E."/>
            <person name="de Vries R.P."/>
            <person name="Dhillon B."/>
            <person name="Ganley A.R."/>
            <person name="Griffiths S.A."/>
            <person name="Guo Y."/>
            <person name="Hamelin R.C."/>
            <person name="Henrissat B."/>
            <person name="Kabir M.S."/>
            <person name="Jashni M.K."/>
            <person name="Kema G."/>
            <person name="Klaubauf S."/>
            <person name="Lapidus A."/>
            <person name="Levasseur A."/>
            <person name="Lindquist E."/>
            <person name="Mehrabi R."/>
            <person name="Ohm R.A."/>
            <person name="Owen T.J."/>
            <person name="Salamov A."/>
            <person name="Schwelm A."/>
            <person name="Schijlen E."/>
            <person name="Sun H."/>
            <person name="van den Burg H.A."/>
            <person name="van Ham R.C.H.J."/>
            <person name="Zhang S."/>
            <person name="Goodwin S.B."/>
            <person name="Grigoriev I.V."/>
            <person name="Collemare J."/>
            <person name="Bradshaw R.E."/>
        </authorList>
    </citation>
    <scope>NUCLEOTIDE SEQUENCE [LARGE SCALE GENOMIC DNA]</scope>
    <source>
        <strain evidence="11">NZE10 / CBS 128990</strain>
    </source>
</reference>
<keyword evidence="4" id="KW-0808">Transferase</keyword>
<evidence type="ECO:0000259" key="8">
    <source>
        <dbReference type="PROSITE" id="PS50109"/>
    </source>
</evidence>
<dbReference type="SMART" id="SM00388">
    <property type="entry name" value="HisKA"/>
    <property type="match status" value="1"/>
</dbReference>
<dbReference type="SUPFAM" id="SSF47384">
    <property type="entry name" value="Homodimeric domain of signal transducing histidine kinase"/>
    <property type="match status" value="1"/>
</dbReference>
<dbReference type="GO" id="GO:0000155">
    <property type="term" value="F:phosphorelay sensor kinase activity"/>
    <property type="evidence" value="ECO:0007669"/>
    <property type="project" value="InterPro"/>
</dbReference>
<dbReference type="PANTHER" id="PTHR43047">
    <property type="entry name" value="TWO-COMPONENT HISTIDINE PROTEIN KINASE"/>
    <property type="match status" value="1"/>
</dbReference>
<organism evidence="10 11">
    <name type="scientific">Dothistroma septosporum (strain NZE10 / CBS 128990)</name>
    <name type="common">Red band needle blight fungus</name>
    <name type="synonym">Mycosphaerella pini</name>
    <dbReference type="NCBI Taxonomy" id="675120"/>
    <lineage>
        <taxon>Eukaryota</taxon>
        <taxon>Fungi</taxon>
        <taxon>Dikarya</taxon>
        <taxon>Ascomycota</taxon>
        <taxon>Pezizomycotina</taxon>
        <taxon>Dothideomycetes</taxon>
        <taxon>Dothideomycetidae</taxon>
        <taxon>Mycosphaerellales</taxon>
        <taxon>Mycosphaerellaceae</taxon>
        <taxon>Dothistroma</taxon>
    </lineage>
</organism>
<feature type="region of interest" description="Disordered" evidence="7">
    <location>
        <begin position="1019"/>
        <end position="1043"/>
    </location>
</feature>
<dbReference type="InterPro" id="IPR005467">
    <property type="entry name" value="His_kinase_dom"/>
</dbReference>
<dbReference type="InterPro" id="IPR003661">
    <property type="entry name" value="HisK_dim/P_dom"/>
</dbReference>
<dbReference type="SUPFAM" id="SSF52172">
    <property type="entry name" value="CheY-like"/>
    <property type="match status" value="1"/>
</dbReference>
<evidence type="ECO:0000256" key="3">
    <source>
        <dbReference type="ARBA" id="ARBA00022553"/>
    </source>
</evidence>
<dbReference type="Pfam" id="PF02518">
    <property type="entry name" value="HATPase_c"/>
    <property type="match status" value="1"/>
</dbReference>
<feature type="region of interest" description="Disordered" evidence="7">
    <location>
        <begin position="1"/>
        <end position="35"/>
    </location>
</feature>
<dbReference type="GO" id="GO:0005886">
    <property type="term" value="C:plasma membrane"/>
    <property type="evidence" value="ECO:0007669"/>
    <property type="project" value="TreeGrafter"/>
</dbReference>
<dbReference type="Pfam" id="PF00512">
    <property type="entry name" value="HisKA"/>
    <property type="match status" value="1"/>
</dbReference>
<dbReference type="GO" id="GO:0009927">
    <property type="term" value="F:histidine phosphotransfer kinase activity"/>
    <property type="evidence" value="ECO:0007669"/>
    <property type="project" value="TreeGrafter"/>
</dbReference>
<dbReference type="SMART" id="SM00448">
    <property type="entry name" value="REC"/>
    <property type="match status" value="1"/>
</dbReference>
<keyword evidence="5" id="KW-0418">Kinase</keyword>
<dbReference type="InterPro" id="IPR003594">
    <property type="entry name" value="HATPase_dom"/>
</dbReference>
<dbReference type="Gene3D" id="3.40.50.2300">
    <property type="match status" value="1"/>
</dbReference>
<feature type="compositionally biased region" description="Basic and acidic residues" evidence="7">
    <location>
        <begin position="424"/>
        <end position="433"/>
    </location>
</feature>
<evidence type="ECO:0000259" key="9">
    <source>
        <dbReference type="PROSITE" id="PS50110"/>
    </source>
</evidence>
<feature type="region of interest" description="Disordered" evidence="7">
    <location>
        <begin position="1058"/>
        <end position="1101"/>
    </location>
</feature>
<dbReference type="OrthoDB" id="303614at2759"/>
<proteinExistence type="predicted"/>
<dbReference type="EC" id="2.7.13.3" evidence="2"/>
<dbReference type="InterPro" id="IPR036890">
    <property type="entry name" value="HATPase_C_sf"/>
</dbReference>
<evidence type="ECO:0000256" key="5">
    <source>
        <dbReference type="ARBA" id="ARBA00022777"/>
    </source>
</evidence>
<dbReference type="InterPro" id="IPR001789">
    <property type="entry name" value="Sig_transdc_resp-reg_receiver"/>
</dbReference>
<evidence type="ECO:0000256" key="7">
    <source>
        <dbReference type="SAM" id="MobiDB-lite"/>
    </source>
</evidence>
<accession>N1PN80</accession>
<dbReference type="SUPFAM" id="SSF55781">
    <property type="entry name" value="GAF domain-like"/>
    <property type="match status" value="1"/>
</dbReference>
<dbReference type="SUPFAM" id="SSF55874">
    <property type="entry name" value="ATPase domain of HSP90 chaperone/DNA topoisomerase II/histidine kinase"/>
    <property type="match status" value="1"/>
</dbReference>
<dbReference type="STRING" id="675120.N1PN80"/>
<evidence type="ECO:0000313" key="10">
    <source>
        <dbReference type="EMBL" id="EME44857.1"/>
    </source>
</evidence>
<dbReference type="PRINTS" id="PR00344">
    <property type="entry name" value="BCTRLSENSOR"/>
</dbReference>
<feature type="modified residue" description="4-aspartylphosphate" evidence="6">
    <location>
        <position position="1157"/>
    </location>
</feature>
<dbReference type="InterPro" id="IPR011006">
    <property type="entry name" value="CheY-like_superfamily"/>
</dbReference>
<dbReference type="AlphaFoldDB" id="N1PN80"/>
<dbReference type="PANTHER" id="PTHR43047:SF72">
    <property type="entry name" value="OSMOSENSING HISTIDINE PROTEIN KINASE SLN1"/>
    <property type="match status" value="1"/>
</dbReference>
<evidence type="ECO:0000256" key="2">
    <source>
        <dbReference type="ARBA" id="ARBA00012438"/>
    </source>
</evidence>
<sequence length="1239" mass="137097">MSQSHDSNASATSDPRTPPADVSHRRIAKHSKRRFRHRTAYARERDVYRQLQPWEATFTPPTLHRDPWPGINGPETPVPAQPCPDTALSAFAQLCALRLHARRCLVMLTCKEREFVLSDMTRTTSLQYDYFEDPLDAPWLGTCSFPRSGSINDSVIDEWQEAREVREPPAEVDHFYTEGVSPHYHIVSDLRHNARYRDIVMTRHAPWARFCLSVPLRGGHGSVIGSIVVVDDKPRHGVSAMEMKLMEDMSDTVVEHLEAVRVGVQRQRGDRLLQAIKTFNSGDESLRSWWKAEDDRRALTMGRNVDKGTARDQQLRECAQFGAHSSSDSRQLGESMSPSGKSESQSAAGAISRKAQPVKSKHMQRQTSRNQPEGKAYERPRPGDGFDLATASAEAYHRGANLLREALGLGAVLMVNTATSGRRTSSDGSDRSSDSTQDSQKSNAEGVRLCDLFASSLRKDATATDSATGDRDFNLSAAALKRLVRRYPDGNLFHIGADGTTHTSSSDTQSPANTDNLEHARQRLTRDGQTVQRSLKGARSIAFYPIWDDSMDRHRACIFAYSFREEPYRDRSEDLAYLSAFGHSMSATLTHLESVAADRAKGTFISSISHELRSPLHGVLAGCDLLQDSELTADQRDMCHTISMAGTTLLDTVNHILDYAKISSHVRAERQGGKVEDVDRGARNADQAGATTHLDLAQLTEEVTETTVVAYRAQRRPSISIWPEESRRPVLSNGDVSVILDIEPADHWHVEIQPGGWTRIIMNLLTNALKYTTKGQIRVTLQAEDFEEDDDGTKMRRVRLSVEDTGKGMSEDFVRHGAWLPFKQEDPHSKGTGLGLSIVHDIAKSIGANVDLSSQLGKGTKVEVSFLGRFVLQPALTLPDTQVRQFGMLSMVADHKTRGDDVGDDVLEDTLSICSVEASVRQTAAHWLQSNVVHIRADEIQRDYVCAITQQDLEEWQKRRPDQLAAVGKHIAAQNARLLVLAQTVSSTLTGTDFGPVLKPVYLQQPIGPRKLLRAVAGGDVGSNDRKQSAPGNSTGGLHISPNQEVVKRSLALRVDRKATAKNDGVASSTNKVPPSTSSEDTDSEGEAGNASEQKRNAEGPHGEQMALLVEDNDVNLKLLVALMKKLQLKYQCAAHGKEAYDVYRSRPDGYFLILMDISMPVMDGFTATMKIRALENKQRLPRTRIVALTGVTNQEAKRQAFDAGVDEYYAKPVRMKELRELVNRTQQSGQGQSSRSTG</sequence>
<dbReference type="OMA" id="YREEKMV"/>
<dbReference type="PROSITE" id="PS50110">
    <property type="entry name" value="RESPONSE_REGULATORY"/>
    <property type="match status" value="1"/>
</dbReference>
<reference evidence="10 11" key="2">
    <citation type="journal article" date="2012" name="PLoS Pathog.">
        <title>Diverse lifestyles and strategies of plant pathogenesis encoded in the genomes of eighteen Dothideomycetes fungi.</title>
        <authorList>
            <person name="Ohm R.A."/>
            <person name="Feau N."/>
            <person name="Henrissat B."/>
            <person name="Schoch C.L."/>
            <person name="Horwitz B.A."/>
            <person name="Barry K.W."/>
            <person name="Condon B.J."/>
            <person name="Copeland A.C."/>
            <person name="Dhillon B."/>
            <person name="Glaser F."/>
            <person name="Hesse C.N."/>
            <person name="Kosti I."/>
            <person name="LaButti K."/>
            <person name="Lindquist E.A."/>
            <person name="Lucas S."/>
            <person name="Salamov A.A."/>
            <person name="Bradshaw R.E."/>
            <person name="Ciuffetti L."/>
            <person name="Hamelin R.C."/>
            <person name="Kema G.H.J."/>
            <person name="Lawrence C."/>
            <person name="Scott J.A."/>
            <person name="Spatafora J.W."/>
            <person name="Turgeon B.G."/>
            <person name="de Wit P.J.G.M."/>
            <person name="Zhong S."/>
            <person name="Goodwin S.B."/>
            <person name="Grigoriev I.V."/>
        </authorList>
    </citation>
    <scope>NUCLEOTIDE SEQUENCE [LARGE SCALE GENOMIC DNA]</scope>
    <source>
        <strain evidence="11">NZE10 / CBS 128990</strain>
    </source>
</reference>
<dbReference type="PROSITE" id="PS50109">
    <property type="entry name" value="HIS_KIN"/>
    <property type="match status" value="1"/>
</dbReference>
<evidence type="ECO:0000313" key="11">
    <source>
        <dbReference type="Proteomes" id="UP000016933"/>
    </source>
</evidence>
<feature type="compositionally biased region" description="Polar residues" evidence="7">
    <location>
        <begin position="1"/>
        <end position="15"/>
    </location>
</feature>
<dbReference type="SMART" id="SM00387">
    <property type="entry name" value="HATPase_c"/>
    <property type="match status" value="1"/>
</dbReference>
<dbReference type="CDD" id="cd17546">
    <property type="entry name" value="REC_hyHK_CKI1_RcsC-like"/>
    <property type="match status" value="1"/>
</dbReference>
<protein>
    <recommendedName>
        <fullName evidence="2">histidine kinase</fullName>
        <ecNumber evidence="2">2.7.13.3</ecNumber>
    </recommendedName>
</protein>
<feature type="compositionally biased region" description="Basic residues" evidence="7">
    <location>
        <begin position="25"/>
        <end position="35"/>
    </location>
</feature>
<evidence type="ECO:0000256" key="4">
    <source>
        <dbReference type="ARBA" id="ARBA00022679"/>
    </source>
</evidence>
<dbReference type="eggNOG" id="KOG0519">
    <property type="taxonomic scope" value="Eukaryota"/>
</dbReference>
<feature type="domain" description="Histidine kinase" evidence="8">
    <location>
        <begin position="607"/>
        <end position="870"/>
    </location>
</feature>
<dbReference type="Pfam" id="PF00072">
    <property type="entry name" value="Response_reg"/>
    <property type="match status" value="1"/>
</dbReference>
<keyword evidence="11" id="KW-1185">Reference proteome</keyword>
<dbReference type="Proteomes" id="UP000016933">
    <property type="component" value="Unassembled WGS sequence"/>
</dbReference>
<gene>
    <name evidence="10" type="ORF">DOTSEDRAFT_70797</name>
</gene>
<dbReference type="CDD" id="cd00082">
    <property type="entry name" value="HisKA"/>
    <property type="match status" value="1"/>
</dbReference>
<dbReference type="HOGENOM" id="CLU_002763_0_0_1"/>
<feature type="domain" description="Response regulatory" evidence="9">
    <location>
        <begin position="1106"/>
        <end position="1227"/>
    </location>
</feature>
<dbReference type="InterPro" id="IPR036097">
    <property type="entry name" value="HisK_dim/P_sf"/>
</dbReference>